<dbReference type="Proteomes" id="UP001497383">
    <property type="component" value="Chromosome 5"/>
</dbReference>
<evidence type="ECO:0000256" key="1">
    <source>
        <dbReference type="ARBA" id="ARBA00022729"/>
    </source>
</evidence>
<evidence type="ECO:0000256" key="3">
    <source>
        <dbReference type="ARBA" id="ARBA00023369"/>
    </source>
</evidence>
<dbReference type="Gene3D" id="3.40.50.1820">
    <property type="entry name" value="alpha/beta hydrolase"/>
    <property type="match status" value="1"/>
</dbReference>
<reference evidence="4 5" key="1">
    <citation type="submission" date="2024-03" db="EMBL/GenBank/DDBJ databases">
        <authorList>
            <person name="Brejova B."/>
        </authorList>
    </citation>
    <scope>NUCLEOTIDE SEQUENCE [LARGE SCALE GENOMIC DNA]</scope>
    <source>
        <strain evidence="4 5">CBS 14171</strain>
    </source>
</reference>
<dbReference type="SUPFAM" id="SSF53474">
    <property type="entry name" value="alpha/beta-Hydrolases"/>
    <property type="match status" value="1"/>
</dbReference>
<dbReference type="InterPro" id="IPR029058">
    <property type="entry name" value="AB_hydrolase_fold"/>
</dbReference>
<evidence type="ECO:0008006" key="6">
    <source>
        <dbReference type="Google" id="ProtNLM"/>
    </source>
</evidence>
<dbReference type="PANTHER" id="PTHR34853:SF1">
    <property type="entry name" value="LIPASE 5"/>
    <property type="match status" value="1"/>
</dbReference>
<organism evidence="4 5">
    <name type="scientific">Lodderomyces beijingensis</name>
    <dbReference type="NCBI Taxonomy" id="1775926"/>
    <lineage>
        <taxon>Eukaryota</taxon>
        <taxon>Fungi</taxon>
        <taxon>Dikarya</taxon>
        <taxon>Ascomycota</taxon>
        <taxon>Saccharomycotina</taxon>
        <taxon>Pichiomycetes</taxon>
        <taxon>Debaryomycetaceae</taxon>
        <taxon>Candida/Lodderomyces clade</taxon>
        <taxon>Lodderomyces</taxon>
    </lineage>
</organism>
<proteinExistence type="predicted"/>
<dbReference type="InterPro" id="IPR005152">
    <property type="entry name" value="Lipase_secreted"/>
</dbReference>
<comment type="catalytic activity">
    <reaction evidence="3">
        <text>a triacylglycerol + H2O = a diacylglycerol + a fatty acid + H(+)</text>
        <dbReference type="Rhea" id="RHEA:12044"/>
        <dbReference type="ChEBI" id="CHEBI:15377"/>
        <dbReference type="ChEBI" id="CHEBI:15378"/>
        <dbReference type="ChEBI" id="CHEBI:17855"/>
        <dbReference type="ChEBI" id="CHEBI:18035"/>
        <dbReference type="ChEBI" id="CHEBI:28868"/>
        <dbReference type="EC" id="3.1.1.3"/>
    </reaction>
    <physiologicalReaction direction="left-to-right" evidence="3">
        <dbReference type="Rhea" id="RHEA:12045"/>
    </physiologicalReaction>
</comment>
<sequence length="480" mass="53335">MLTVSNLEKKTIFLLLLSLLFNTVYGGFTKLLPPSQDDFYREPPGFEDAPLGAILKKRPTPAHIRTFALPMNLKNSWQIMFRSSNSIGDPNYIVATIMEPYNADPEKLISYQTFEDSVHQDCASSYGILKGAGIIEHLFTETDISFTVLALRKGYYVLVPDYEGPKSVFTAARQAGYGTLDAIRAALQSESFTGISKNAKVAMWGFSGGAIASGWAAALQSRYAPELSRNLIGAALGGAVMNLTSMFISNDNQMHANLIPRALIGLANEYPEIHDLLEAYVDPKQVDLFGMAHTLCFFPAMVKFFGRSILSGKNPLFPNGYQLLAEPPIAEALRDNSLLYMNKTYLPQIPVFFYHGRLDRVVPIIDVKLTVKQWCNWGIKSLEFTEDKINGHTTEIPFGAQAAWAWIEARFAGKAPVKGCKHTKRLGNLFYPGGTKNLIGYLKGMKESLTYKELGAERFSKEMSISPSKLYKILDALVKF</sequence>
<dbReference type="GeneID" id="92209373"/>
<name>A0ABP0ZP73_9ASCO</name>
<evidence type="ECO:0000256" key="2">
    <source>
        <dbReference type="ARBA" id="ARBA00023180"/>
    </source>
</evidence>
<gene>
    <name evidence="4" type="ORF">LODBEIA_P41770</name>
</gene>
<dbReference type="PIRSF" id="PIRSF029171">
    <property type="entry name" value="Esterase_LipA"/>
    <property type="match status" value="1"/>
</dbReference>
<protein>
    <recommendedName>
        <fullName evidence="6">Triacylglycerol lipase</fullName>
    </recommendedName>
</protein>
<dbReference type="RefSeq" id="XP_066831115.1">
    <property type="nucleotide sequence ID" value="XM_066974369.1"/>
</dbReference>
<dbReference type="EMBL" id="OZ022409">
    <property type="protein sequence ID" value="CAK9440077.1"/>
    <property type="molecule type" value="Genomic_DNA"/>
</dbReference>
<keyword evidence="1" id="KW-0732">Signal</keyword>
<evidence type="ECO:0000313" key="5">
    <source>
        <dbReference type="Proteomes" id="UP001497383"/>
    </source>
</evidence>
<keyword evidence="2" id="KW-0325">Glycoprotein</keyword>
<dbReference type="PANTHER" id="PTHR34853">
    <property type="match status" value="1"/>
</dbReference>
<keyword evidence="5" id="KW-1185">Reference proteome</keyword>
<dbReference type="Pfam" id="PF03583">
    <property type="entry name" value="LIP"/>
    <property type="match status" value="1"/>
</dbReference>
<evidence type="ECO:0000313" key="4">
    <source>
        <dbReference type="EMBL" id="CAK9440077.1"/>
    </source>
</evidence>
<accession>A0ABP0ZP73</accession>
<dbReference type="Gene3D" id="1.10.260.130">
    <property type="match status" value="1"/>
</dbReference>